<proteinExistence type="predicted"/>
<name>A0ABX1QUK1_9FLAO</name>
<reference evidence="2 3" key="1">
    <citation type="submission" date="2020-02" db="EMBL/GenBank/DDBJ databases">
        <title>Flavobacterium sp. genome.</title>
        <authorList>
            <person name="Jung H.S."/>
            <person name="Baek J.H."/>
            <person name="Jeon C.O."/>
        </authorList>
    </citation>
    <scope>NUCLEOTIDE SEQUENCE [LARGE SCALE GENOMIC DNA]</scope>
    <source>
        <strain evidence="2 3">SE-s27</strain>
    </source>
</reference>
<keyword evidence="1" id="KW-0472">Membrane</keyword>
<organism evidence="2 3">
    <name type="scientific">Flavobacterium solisilvae</name>
    <dbReference type="NCBI Taxonomy" id="1852019"/>
    <lineage>
        <taxon>Bacteria</taxon>
        <taxon>Pseudomonadati</taxon>
        <taxon>Bacteroidota</taxon>
        <taxon>Flavobacteriia</taxon>
        <taxon>Flavobacteriales</taxon>
        <taxon>Flavobacteriaceae</taxon>
        <taxon>Flavobacterium</taxon>
    </lineage>
</organism>
<protein>
    <submittedName>
        <fullName evidence="2">Uncharacterized protein</fullName>
    </submittedName>
</protein>
<dbReference type="EMBL" id="JAAMPT010000204">
    <property type="protein sequence ID" value="NMH24869.1"/>
    <property type="molecule type" value="Genomic_DNA"/>
</dbReference>
<dbReference type="RefSeq" id="WP_169523450.1">
    <property type="nucleotide sequence ID" value="NZ_JAAMPT010000204.1"/>
</dbReference>
<feature type="transmembrane region" description="Helical" evidence="1">
    <location>
        <begin position="38"/>
        <end position="55"/>
    </location>
</feature>
<accession>A0ABX1QUK1</accession>
<keyword evidence="1" id="KW-0812">Transmembrane</keyword>
<feature type="transmembrane region" description="Helical" evidence="1">
    <location>
        <begin position="12"/>
        <end position="32"/>
    </location>
</feature>
<keyword evidence="3" id="KW-1185">Reference proteome</keyword>
<evidence type="ECO:0000313" key="2">
    <source>
        <dbReference type="EMBL" id="NMH24869.1"/>
    </source>
</evidence>
<gene>
    <name evidence="2" type="ORF">G6042_06260</name>
</gene>
<keyword evidence="1" id="KW-1133">Transmembrane helix</keyword>
<comment type="caution">
    <text evidence="2">The sequence shown here is derived from an EMBL/GenBank/DDBJ whole genome shotgun (WGS) entry which is preliminary data.</text>
</comment>
<evidence type="ECO:0000256" key="1">
    <source>
        <dbReference type="SAM" id="Phobius"/>
    </source>
</evidence>
<sequence length="148" mass="17088">MQNQQKWYQKQVTVVLFLIFFFPVGLFLMWKYSLWSQTTRVVVSVFFSLLILGNLSKESTSKPFSSTDNAKKITFDEAKQFMETRLSNVNQTLMASKTVFFDGKKVYMFMSVAEDGSTCISGISEFQLEVMSTDCGNTEMKIQEWNNL</sequence>
<dbReference type="Proteomes" id="UP000767947">
    <property type="component" value="Unassembled WGS sequence"/>
</dbReference>
<evidence type="ECO:0000313" key="3">
    <source>
        <dbReference type="Proteomes" id="UP000767947"/>
    </source>
</evidence>